<dbReference type="GO" id="GO:0006355">
    <property type="term" value="P:regulation of DNA-templated transcription"/>
    <property type="evidence" value="ECO:0007669"/>
    <property type="project" value="InterPro"/>
</dbReference>
<sequence>MVGKKSSDLPPGFRFHPTDEELIMYYLRNQATARPCPVSIIPEVDIYKFDPWELPEKAEFGENEWYFFTPRDRKYPNGVRPNRASVSGYWKATGTDKAIYSGSKYVGVKKALVFYKGKPPKGIKTDWIMHEYRLSDSISQTNKQSGSMRLDDWVLCRIYKKKSTIGRVLDPKVEDLGAQIVTTNDASDSQMLKIPRICSLSHLWKLDCLGSLPQLLNENSYHPNFDYQTTMGNAGNFSGGIENFKFGDQFPYQYMDSVKFEASHRSNAVNQPIFVNPAFQFQ</sequence>
<dbReference type="OMA" id="YFPNTID"/>
<dbReference type="PANTHER" id="PTHR31719">
    <property type="entry name" value="NAC TRANSCRIPTION FACTOR 56"/>
    <property type="match status" value="1"/>
</dbReference>
<keyword evidence="4" id="KW-0804">Transcription</keyword>
<keyword evidence="2" id="KW-0805">Transcription regulation</keyword>
<dbReference type="Gene3D" id="2.170.150.80">
    <property type="entry name" value="NAC domain"/>
    <property type="match status" value="1"/>
</dbReference>
<comment type="caution">
    <text evidence="7">The sequence shown here is derived from an EMBL/GenBank/DDBJ whole genome shotgun (WGS) entry which is preliminary data.</text>
</comment>
<dbReference type="EMBL" id="NKQK01000027">
    <property type="protein sequence ID" value="PSR88438.1"/>
    <property type="molecule type" value="Genomic_DNA"/>
</dbReference>
<reference evidence="8" key="2">
    <citation type="journal article" date="2018" name="BMC Genomics">
        <title>A manually annotated Actinidia chinensis var. chinensis (kiwifruit) genome highlights the challenges associated with draft genomes and gene prediction in plants.</title>
        <authorList>
            <person name="Pilkington S.M."/>
            <person name="Crowhurst R."/>
            <person name="Hilario E."/>
            <person name="Nardozza S."/>
            <person name="Fraser L."/>
            <person name="Peng Y."/>
            <person name="Gunaseelan K."/>
            <person name="Simpson R."/>
            <person name="Tahir J."/>
            <person name="Deroles S.C."/>
            <person name="Templeton K."/>
            <person name="Luo Z."/>
            <person name="Davy M."/>
            <person name="Cheng C."/>
            <person name="McNeilage M."/>
            <person name="Scaglione D."/>
            <person name="Liu Y."/>
            <person name="Zhang Q."/>
            <person name="Datson P."/>
            <person name="De Silva N."/>
            <person name="Gardiner S.E."/>
            <person name="Bassett H."/>
            <person name="Chagne D."/>
            <person name="McCallum J."/>
            <person name="Dzierzon H."/>
            <person name="Deng C."/>
            <person name="Wang Y.Y."/>
            <person name="Barron L."/>
            <person name="Manako K."/>
            <person name="Bowen J."/>
            <person name="Foster T.M."/>
            <person name="Erridge Z.A."/>
            <person name="Tiffin H."/>
            <person name="Waite C.N."/>
            <person name="Davies K.M."/>
            <person name="Grierson E.P."/>
            <person name="Laing W.A."/>
            <person name="Kirk R."/>
            <person name="Chen X."/>
            <person name="Wood M."/>
            <person name="Montefiori M."/>
            <person name="Brummell D.A."/>
            <person name="Schwinn K.E."/>
            <person name="Catanach A."/>
            <person name="Fullerton C."/>
            <person name="Li D."/>
            <person name="Meiyalaghan S."/>
            <person name="Nieuwenhuizen N."/>
            <person name="Read N."/>
            <person name="Prakash R."/>
            <person name="Hunter D."/>
            <person name="Zhang H."/>
            <person name="McKenzie M."/>
            <person name="Knabel M."/>
            <person name="Harris A."/>
            <person name="Allan A.C."/>
            <person name="Gleave A."/>
            <person name="Chen A."/>
            <person name="Janssen B.J."/>
            <person name="Plunkett B."/>
            <person name="Ampomah-Dwamena C."/>
            <person name="Voogd C."/>
            <person name="Leif D."/>
            <person name="Lafferty D."/>
            <person name="Souleyre E.J.F."/>
            <person name="Varkonyi-Gasic E."/>
            <person name="Gambi F."/>
            <person name="Hanley J."/>
            <person name="Yao J.L."/>
            <person name="Cheung J."/>
            <person name="David K.M."/>
            <person name="Warren B."/>
            <person name="Marsh K."/>
            <person name="Snowden K.C."/>
            <person name="Lin-Wang K."/>
            <person name="Brian L."/>
            <person name="Martinez-Sanchez M."/>
            <person name="Wang M."/>
            <person name="Ileperuma N."/>
            <person name="Macnee N."/>
            <person name="Campin R."/>
            <person name="McAtee P."/>
            <person name="Drummond R.S.M."/>
            <person name="Espley R.V."/>
            <person name="Ireland H.S."/>
            <person name="Wu R."/>
            <person name="Atkinson R.G."/>
            <person name="Karunairetnam S."/>
            <person name="Bulley S."/>
            <person name="Chunkath S."/>
            <person name="Hanley Z."/>
            <person name="Storey R."/>
            <person name="Thrimawithana A.H."/>
            <person name="Thomson S."/>
            <person name="David C."/>
            <person name="Testolin R."/>
            <person name="Huang H."/>
            <person name="Hellens R.P."/>
            <person name="Schaffer R.J."/>
        </authorList>
    </citation>
    <scope>NUCLEOTIDE SEQUENCE [LARGE SCALE GENOMIC DNA]</scope>
    <source>
        <strain evidence="8">cv. Red5</strain>
    </source>
</reference>
<feature type="domain" description="NAC" evidence="6">
    <location>
        <begin position="9"/>
        <end position="161"/>
    </location>
</feature>
<dbReference type="GO" id="GO:0043565">
    <property type="term" value="F:sequence-specific DNA binding"/>
    <property type="evidence" value="ECO:0007669"/>
    <property type="project" value="UniProtKB-ARBA"/>
</dbReference>
<dbReference type="PROSITE" id="PS51005">
    <property type="entry name" value="NAC"/>
    <property type="match status" value="1"/>
</dbReference>
<dbReference type="InterPro" id="IPR036093">
    <property type="entry name" value="NAC_dom_sf"/>
</dbReference>
<evidence type="ECO:0000256" key="3">
    <source>
        <dbReference type="ARBA" id="ARBA00023125"/>
    </source>
</evidence>
<dbReference type="Pfam" id="PF02365">
    <property type="entry name" value="NAM"/>
    <property type="match status" value="1"/>
</dbReference>
<accession>A0A2R6PBN5</accession>
<protein>
    <submittedName>
        <fullName evidence="7">NAC transcription factor</fullName>
    </submittedName>
</protein>
<dbReference type="AlphaFoldDB" id="A0A2R6PBN5"/>
<evidence type="ECO:0000313" key="7">
    <source>
        <dbReference type="EMBL" id="PSR88438.1"/>
    </source>
</evidence>
<dbReference type="InParanoid" id="A0A2R6PBN5"/>
<organism evidence="7 8">
    <name type="scientific">Actinidia chinensis var. chinensis</name>
    <name type="common">Chinese soft-hair kiwi</name>
    <dbReference type="NCBI Taxonomy" id="1590841"/>
    <lineage>
        <taxon>Eukaryota</taxon>
        <taxon>Viridiplantae</taxon>
        <taxon>Streptophyta</taxon>
        <taxon>Embryophyta</taxon>
        <taxon>Tracheophyta</taxon>
        <taxon>Spermatophyta</taxon>
        <taxon>Magnoliopsida</taxon>
        <taxon>eudicotyledons</taxon>
        <taxon>Gunneridae</taxon>
        <taxon>Pentapetalae</taxon>
        <taxon>asterids</taxon>
        <taxon>Ericales</taxon>
        <taxon>Actinidiaceae</taxon>
        <taxon>Actinidia</taxon>
    </lineage>
</organism>
<dbReference type="GO" id="GO:0010150">
    <property type="term" value="P:leaf senescence"/>
    <property type="evidence" value="ECO:0007669"/>
    <property type="project" value="UniProtKB-ARBA"/>
</dbReference>
<dbReference type="Proteomes" id="UP000241394">
    <property type="component" value="Chromosome LG27"/>
</dbReference>
<evidence type="ECO:0000256" key="2">
    <source>
        <dbReference type="ARBA" id="ARBA00023015"/>
    </source>
</evidence>
<comment type="subcellular location">
    <subcellularLocation>
        <location evidence="1">Nucleus</location>
    </subcellularLocation>
</comment>
<evidence type="ECO:0000313" key="8">
    <source>
        <dbReference type="Proteomes" id="UP000241394"/>
    </source>
</evidence>
<keyword evidence="8" id="KW-1185">Reference proteome</keyword>
<dbReference type="GO" id="GO:0005634">
    <property type="term" value="C:nucleus"/>
    <property type="evidence" value="ECO:0007669"/>
    <property type="project" value="UniProtKB-SubCell"/>
</dbReference>
<reference evidence="7 8" key="1">
    <citation type="submission" date="2017-07" db="EMBL/GenBank/DDBJ databases">
        <title>An improved, manually edited Actinidia chinensis var. chinensis (kiwifruit) genome highlights the challenges associated with draft genomes and gene prediction in plants.</title>
        <authorList>
            <person name="Pilkington S."/>
            <person name="Crowhurst R."/>
            <person name="Hilario E."/>
            <person name="Nardozza S."/>
            <person name="Fraser L."/>
            <person name="Peng Y."/>
            <person name="Gunaseelan K."/>
            <person name="Simpson R."/>
            <person name="Tahir J."/>
            <person name="Deroles S."/>
            <person name="Templeton K."/>
            <person name="Luo Z."/>
            <person name="Davy M."/>
            <person name="Cheng C."/>
            <person name="Mcneilage M."/>
            <person name="Scaglione D."/>
            <person name="Liu Y."/>
            <person name="Zhang Q."/>
            <person name="Datson P."/>
            <person name="De Silva N."/>
            <person name="Gardiner S."/>
            <person name="Bassett H."/>
            <person name="Chagne D."/>
            <person name="Mccallum J."/>
            <person name="Dzierzon H."/>
            <person name="Deng C."/>
            <person name="Wang Y.-Y."/>
            <person name="Barron N."/>
            <person name="Manako K."/>
            <person name="Bowen J."/>
            <person name="Foster T."/>
            <person name="Erridge Z."/>
            <person name="Tiffin H."/>
            <person name="Waite C."/>
            <person name="Davies K."/>
            <person name="Grierson E."/>
            <person name="Laing W."/>
            <person name="Kirk R."/>
            <person name="Chen X."/>
            <person name="Wood M."/>
            <person name="Montefiori M."/>
            <person name="Brummell D."/>
            <person name="Schwinn K."/>
            <person name="Catanach A."/>
            <person name="Fullerton C."/>
            <person name="Li D."/>
            <person name="Meiyalaghan S."/>
            <person name="Nieuwenhuizen N."/>
            <person name="Read N."/>
            <person name="Prakash R."/>
            <person name="Hunter D."/>
            <person name="Zhang H."/>
            <person name="Mckenzie M."/>
            <person name="Knabel M."/>
            <person name="Harris A."/>
            <person name="Allan A."/>
            <person name="Chen A."/>
            <person name="Janssen B."/>
            <person name="Plunkett B."/>
            <person name="Dwamena C."/>
            <person name="Voogd C."/>
            <person name="Leif D."/>
            <person name="Lafferty D."/>
            <person name="Souleyre E."/>
            <person name="Varkonyi-Gasic E."/>
            <person name="Gambi F."/>
            <person name="Hanley J."/>
            <person name="Yao J.-L."/>
            <person name="Cheung J."/>
            <person name="David K."/>
            <person name="Warren B."/>
            <person name="Marsh K."/>
            <person name="Snowden K."/>
            <person name="Lin-Wang K."/>
            <person name="Brian L."/>
            <person name="Martinez-Sanchez M."/>
            <person name="Wang M."/>
            <person name="Ileperuma N."/>
            <person name="Macnee N."/>
            <person name="Campin R."/>
            <person name="Mcatee P."/>
            <person name="Drummond R."/>
            <person name="Espley R."/>
            <person name="Ireland H."/>
            <person name="Wu R."/>
            <person name="Atkinson R."/>
            <person name="Karunairetnam S."/>
            <person name="Bulley S."/>
            <person name="Chunkath S."/>
            <person name="Hanley Z."/>
            <person name="Storey R."/>
            <person name="Thrimawithana A."/>
            <person name="Thomson S."/>
            <person name="David C."/>
            <person name="Testolin R."/>
        </authorList>
    </citation>
    <scope>NUCLEOTIDE SEQUENCE [LARGE SCALE GENOMIC DNA]</scope>
    <source>
        <strain evidence="8">cv. Red5</strain>
        <tissue evidence="7">Young leaf</tissue>
    </source>
</reference>
<proteinExistence type="predicted"/>
<name>A0A2R6PBN5_ACTCC</name>
<dbReference type="InterPro" id="IPR003441">
    <property type="entry name" value="NAC-dom"/>
</dbReference>
<keyword evidence="5" id="KW-0539">Nucleus</keyword>
<dbReference type="PANTHER" id="PTHR31719:SF127">
    <property type="entry name" value="NAC TRANSCRIPTION FACTOR 29"/>
    <property type="match status" value="1"/>
</dbReference>
<dbReference type="SUPFAM" id="SSF101941">
    <property type="entry name" value="NAC domain"/>
    <property type="match status" value="1"/>
</dbReference>
<dbReference type="FunFam" id="2.170.150.80:FF:000004">
    <property type="entry name" value="NAC transcription factor"/>
    <property type="match status" value="1"/>
</dbReference>
<evidence type="ECO:0000259" key="6">
    <source>
        <dbReference type="PROSITE" id="PS51005"/>
    </source>
</evidence>
<dbReference type="SMR" id="A0A2R6PBN5"/>
<evidence type="ECO:0000256" key="5">
    <source>
        <dbReference type="ARBA" id="ARBA00023242"/>
    </source>
</evidence>
<dbReference type="Gramene" id="PSR88438">
    <property type="protein sequence ID" value="PSR88438"/>
    <property type="gene ID" value="CEY00_Acc31505"/>
</dbReference>
<dbReference type="OrthoDB" id="1921961at2759"/>
<keyword evidence="3" id="KW-0238">DNA-binding</keyword>
<evidence type="ECO:0000256" key="4">
    <source>
        <dbReference type="ARBA" id="ARBA00023163"/>
    </source>
</evidence>
<gene>
    <name evidence="7" type="ORF">CEY00_Acc31505</name>
</gene>
<evidence type="ECO:0000256" key="1">
    <source>
        <dbReference type="ARBA" id="ARBA00004123"/>
    </source>
</evidence>
<dbReference type="FunCoup" id="A0A2R6PBN5">
    <property type="interactions" value="44"/>
</dbReference>
<dbReference type="STRING" id="1590841.A0A2R6PBN5"/>